<evidence type="ECO:0000256" key="2">
    <source>
        <dbReference type="ARBA" id="ARBA00022852"/>
    </source>
</evidence>
<protein>
    <recommendedName>
        <fullName evidence="4">Holin</fullName>
    </recommendedName>
</protein>
<dbReference type="GO" id="GO:0140911">
    <property type="term" value="F:pore-forming activity"/>
    <property type="evidence" value="ECO:0007669"/>
    <property type="project" value="UniProtKB-UniRule"/>
</dbReference>
<evidence type="ECO:0000256" key="3">
    <source>
        <dbReference type="ARBA" id="ARBA00023142"/>
    </source>
</evidence>
<comment type="similarity">
    <text evidence="4">Belongs to the T4likevirus holin family.</text>
</comment>
<evidence type="ECO:0000256" key="1">
    <source>
        <dbReference type="ARBA" id="ARBA00022612"/>
    </source>
</evidence>
<dbReference type="EMBL" id="KP202158">
    <property type="protein sequence ID" value="AJD82063.1"/>
    <property type="molecule type" value="Genomic_DNA"/>
</dbReference>
<keyword evidence="4" id="KW-1015">Disulfide bond</keyword>
<comment type="subunit">
    <text evidence="4">Homomultimer. Heterotetramer composed of 2 holin and 2 antiholin. The holin-antiholin complex binds dsDNA. Interacts (via C-terminus) with antiholin (via C-terminus); this interaction blocks the holin homomultimerization and delays host cell lysis. Interacts (via N-terminus) with the lysis inhibition accessory protein rIII; this interaction stabilizes the holin-antiholin complex thereby resulting in a robust block of the hole formation.</text>
</comment>
<keyword evidence="4" id="KW-0735">Signal-anchor</keyword>
<keyword evidence="2 4" id="KW-0204">Cytolysis</keyword>
<dbReference type="InterPro" id="IPR020982">
    <property type="entry name" value="Phage_T4_GpT_holin"/>
</dbReference>
<dbReference type="HAMAP" id="MF_04104">
    <property type="entry name" value="HOLIN_T4"/>
    <property type="match status" value="1"/>
</dbReference>
<keyword evidence="1 4" id="KW-1188">Viral release from host cell</keyword>
<evidence type="ECO:0000313" key="6">
    <source>
        <dbReference type="EMBL" id="AJD82063.1"/>
    </source>
</evidence>
<feature type="disulfide bond" evidence="4">
    <location>
        <begin position="175"/>
        <end position="207"/>
    </location>
</feature>
<organism evidence="6 7">
    <name type="scientific">Yersinia phage vB_YenM_TG1</name>
    <dbReference type="NCBI Taxonomy" id="1589265"/>
    <lineage>
        <taxon>Viruses</taxon>
        <taxon>Duplodnaviria</taxon>
        <taxon>Heunggongvirae</taxon>
        <taxon>Uroviricota</taxon>
        <taxon>Caudoviricetes</taxon>
        <taxon>Pantevenvirales</taxon>
        <taxon>Straboviridae</taxon>
        <taxon>Tevenvirinae</taxon>
        <taxon>Tegunavirus</taxon>
        <taxon>Tegunavirus yenmtg1</taxon>
    </lineage>
</organism>
<sequence length="218" mass="24662">MSLPRVTIGIADLLFGLLDRLFKDNATGKVLASRVATVIVLFVLAIFWFKGETLLEVYKQSKYETYSTVLKKDRDVKFNTIALEQLQIVHVSSNADFSAIYSFRPPDLNYFVDMVAYEGKLPSTVNEKNLGGFPVDKTSAEYNRHLRGANFSSNSEFVFLPSKLKEEDVKYMYSCPIFNLNNVYAGAVSMYWYSIPSIKEERLAAICGQASRTLGRSR</sequence>
<proteinExistence type="inferred from homology"/>
<keyword evidence="4 5" id="KW-1133">Transmembrane helix</keyword>
<keyword evidence="4 5" id="KW-0812">Transmembrane</keyword>
<dbReference type="GeneID" id="26627577"/>
<dbReference type="KEGG" id="vg:26627577"/>
<dbReference type="Pfam" id="PF11031">
    <property type="entry name" value="Phage_holin_T"/>
    <property type="match status" value="1"/>
</dbReference>
<dbReference type="GO" id="GO:0016020">
    <property type="term" value="C:membrane"/>
    <property type="evidence" value="ECO:0007669"/>
    <property type="project" value="UniProtKB-UniRule"/>
</dbReference>
<dbReference type="GO" id="GO:0044659">
    <property type="term" value="P:viral release from host cell by cytolysis"/>
    <property type="evidence" value="ECO:0007669"/>
    <property type="project" value="InterPro"/>
</dbReference>
<keyword evidence="7" id="KW-1185">Reference proteome</keyword>
<name>A0A0B4ZZQ8_9CAUD</name>
<dbReference type="GO" id="GO:0020002">
    <property type="term" value="C:host cell plasma membrane"/>
    <property type="evidence" value="ECO:0007669"/>
    <property type="project" value="UniProtKB-SubCell"/>
</dbReference>
<keyword evidence="4" id="KW-1032">Host cell membrane</keyword>
<keyword evidence="3 4" id="KW-0578">Host cell lysis by virus</keyword>
<feature type="topological domain" description="Periplasmic" evidence="4">
    <location>
        <begin position="50"/>
        <end position="218"/>
    </location>
</feature>
<feature type="transmembrane region" description="Helical" evidence="5">
    <location>
        <begin position="31"/>
        <end position="49"/>
    </location>
</feature>
<accession>A0A0B4ZZQ8</accession>
<keyword evidence="4 5" id="KW-0472">Membrane</keyword>
<dbReference type="Proteomes" id="UP000031805">
    <property type="component" value="Segment"/>
</dbReference>
<comment type="function">
    <text evidence="4">Accumulates harmlessly in the cytoplasmic membrane until it reaches a critical concentration that triggers the formation of micron-scale pores (holes) causing host cell membrane disruption and endolysin escape into the periplasmic space. Determines the precise timing of host cell lysis. Regulated by specific antiholins that somehow sense superinfections and then delay lysis. Participates with the endolysin and spanin proteins in the sequential events which lead to the programmed host cell lysis releasing the mature viral particles from the host cell.</text>
</comment>
<dbReference type="RefSeq" id="YP_009200514.1">
    <property type="nucleotide sequence ID" value="NC_028820.1"/>
</dbReference>
<comment type="domain">
    <text evidence="4">The C-terminus serves, in association with the antiholin, as a DNA sensor for lysis inhibition under superinfection conditions.</text>
</comment>
<evidence type="ECO:0000256" key="5">
    <source>
        <dbReference type="SAM" id="Phobius"/>
    </source>
</evidence>
<feature type="topological domain" description="Cytoplasmic" evidence="4">
    <location>
        <begin position="1"/>
        <end position="34"/>
    </location>
</feature>
<keyword evidence="4" id="KW-1043">Host membrane</keyword>
<evidence type="ECO:0000256" key="4">
    <source>
        <dbReference type="HAMAP-Rule" id="MF_04104"/>
    </source>
</evidence>
<keyword evidence="4" id="KW-1030">Host cell inner membrane</keyword>
<reference evidence="6 7" key="1">
    <citation type="submission" date="2014-11" db="EMBL/GenBank/DDBJ databases">
        <title>Complete genome sequence of vB_YenM_TG1, a broad host range bacteriophage which infects Yersinia enterocolitica.</title>
        <authorList>
            <person name="Leon-Velarde C.G."/>
            <person name="Kropinski A.M."/>
            <person name="Chen S."/>
            <person name="Griffiths M.W."/>
            <person name="Odumeru J.A."/>
        </authorList>
    </citation>
    <scope>NUCLEOTIDE SEQUENCE [LARGE SCALE GENOMIC DNA]</scope>
</reference>
<gene>
    <name evidence="6" type="ORF">YenMTG1_253</name>
</gene>
<comment type="PTM">
    <text evidence="4">Disulfide bond is required for functionality.</text>
</comment>
<evidence type="ECO:0000313" key="7">
    <source>
        <dbReference type="Proteomes" id="UP000031805"/>
    </source>
</evidence>
<comment type="subcellular location">
    <subcellularLocation>
        <location evidence="4">Host cell inner membrane</location>
        <topology evidence="4">Single-pass type II membrane protein</topology>
        <orientation evidence="4">Periplasmic side</orientation>
    </subcellularLocation>
    <text evidence="4">Classified as a class III holin.</text>
</comment>